<dbReference type="InterPro" id="IPR039537">
    <property type="entry name" value="Retrotran_Ty1/copia-like"/>
</dbReference>
<dbReference type="PANTHER" id="PTHR42648:SF28">
    <property type="entry name" value="TRANSPOSON-ENCODED PROTEIN WITH RIBONUCLEASE H-LIKE AND RETROVIRUS ZINC FINGER-LIKE DOMAINS"/>
    <property type="match status" value="1"/>
</dbReference>
<reference evidence="3 4" key="1">
    <citation type="journal article" date="2014" name="Nat. Commun.">
        <title>Klebsormidium flaccidum genome reveals primary factors for plant terrestrial adaptation.</title>
        <authorList>
            <person name="Hori K."/>
            <person name="Maruyama F."/>
            <person name="Fujisawa T."/>
            <person name="Togashi T."/>
            <person name="Yamamoto N."/>
            <person name="Seo M."/>
            <person name="Sato S."/>
            <person name="Yamada T."/>
            <person name="Mori H."/>
            <person name="Tajima N."/>
            <person name="Moriyama T."/>
            <person name="Ikeuchi M."/>
            <person name="Watanabe M."/>
            <person name="Wada H."/>
            <person name="Kobayashi K."/>
            <person name="Saito M."/>
            <person name="Masuda T."/>
            <person name="Sasaki-Sekimoto Y."/>
            <person name="Mashiguchi K."/>
            <person name="Awai K."/>
            <person name="Shimojima M."/>
            <person name="Masuda S."/>
            <person name="Iwai M."/>
            <person name="Nobusawa T."/>
            <person name="Narise T."/>
            <person name="Kondo S."/>
            <person name="Saito H."/>
            <person name="Sato R."/>
            <person name="Murakawa M."/>
            <person name="Ihara Y."/>
            <person name="Oshima-Yamada Y."/>
            <person name="Ohtaka K."/>
            <person name="Satoh M."/>
            <person name="Sonobe K."/>
            <person name="Ishii M."/>
            <person name="Ohtani R."/>
            <person name="Kanamori-Sato M."/>
            <person name="Honoki R."/>
            <person name="Miyazaki D."/>
            <person name="Mochizuki H."/>
            <person name="Umetsu J."/>
            <person name="Higashi K."/>
            <person name="Shibata D."/>
            <person name="Kamiya Y."/>
            <person name="Sato N."/>
            <person name="Nakamura Y."/>
            <person name="Tabata S."/>
            <person name="Ida S."/>
            <person name="Kurokawa K."/>
            <person name="Ohta H."/>
        </authorList>
    </citation>
    <scope>NUCLEOTIDE SEQUENCE [LARGE SCALE GENOMIC DNA]</scope>
    <source>
        <strain evidence="3 4">NIES-2285</strain>
    </source>
</reference>
<dbReference type="PANTHER" id="PTHR42648">
    <property type="entry name" value="TRANSPOSASE, PUTATIVE-RELATED"/>
    <property type="match status" value="1"/>
</dbReference>
<evidence type="ECO:0000313" key="4">
    <source>
        <dbReference type="Proteomes" id="UP000054558"/>
    </source>
</evidence>
<evidence type="ECO:0000313" key="3">
    <source>
        <dbReference type="EMBL" id="GAQ92987.1"/>
    </source>
</evidence>
<protein>
    <submittedName>
        <fullName evidence="3">Uncharacterized protein</fullName>
    </submittedName>
</protein>
<dbReference type="OMA" id="MFARYYE"/>
<keyword evidence="4" id="KW-1185">Reference proteome</keyword>
<dbReference type="OrthoDB" id="6776856at2759"/>
<dbReference type="InterPro" id="IPR057670">
    <property type="entry name" value="SH3_retrovirus"/>
</dbReference>
<feature type="domain" description="Retroviral polymerase SH3-like" evidence="2">
    <location>
        <begin position="199"/>
        <end position="252"/>
    </location>
</feature>
<dbReference type="EMBL" id="DF238185">
    <property type="protein sequence ID" value="GAQ92987.1"/>
    <property type="molecule type" value="Genomic_DNA"/>
</dbReference>
<dbReference type="STRING" id="105231.A0A1Y1IW81"/>
<dbReference type="AlphaFoldDB" id="A0A1Y1IW81"/>
<name>A0A1Y1IW81_KLENI</name>
<dbReference type="Pfam" id="PF13976">
    <property type="entry name" value="gag_pre-integrs"/>
    <property type="match status" value="1"/>
</dbReference>
<dbReference type="InterPro" id="IPR025724">
    <property type="entry name" value="GAG-pre-integrase_dom"/>
</dbReference>
<gene>
    <name evidence="3" type="ORF">KFL_012360020</name>
</gene>
<evidence type="ECO:0000259" key="2">
    <source>
        <dbReference type="Pfam" id="PF25597"/>
    </source>
</evidence>
<proteinExistence type="predicted"/>
<sequence>MLRAEENAEGMSVICQPRATWEDTCLLVREAESPVLWHRRLGHAGYESLAKMVEGPGLVRGVGVKAGAFREEKTLVCEPCIMGKQTRKPFPKESDSKESTEPLELVHMDVCGPMPRDGATDHGGALSRTKRFGGGAVEPDARGKSAGFAGLGPELWAEAMVTANYTWNQVPSSVHGKTPWEMFYGEKPNLSHLRVFGARAYIHVPKGNRKKMEPVSERGVFLGYEPNSKSYRVLRERDGRILTSRDVMVDERGPSAIVELGSDPGKEGGACGPSRVSPPTWMGVGGSGEHPEPQTYQEAVGGEESELWRMSMDEEMRSLLENGTWELVKKTGGGEAGSHEVGLQD</sequence>
<feature type="domain" description="GAG-pre-integrase" evidence="1">
    <location>
        <begin position="24"/>
        <end position="85"/>
    </location>
</feature>
<evidence type="ECO:0000259" key="1">
    <source>
        <dbReference type="Pfam" id="PF13976"/>
    </source>
</evidence>
<accession>A0A1Y1IW81</accession>
<organism evidence="3 4">
    <name type="scientific">Klebsormidium nitens</name>
    <name type="common">Green alga</name>
    <name type="synonym">Ulothrix nitens</name>
    <dbReference type="NCBI Taxonomy" id="105231"/>
    <lineage>
        <taxon>Eukaryota</taxon>
        <taxon>Viridiplantae</taxon>
        <taxon>Streptophyta</taxon>
        <taxon>Klebsormidiophyceae</taxon>
        <taxon>Klebsormidiales</taxon>
        <taxon>Klebsormidiaceae</taxon>
        <taxon>Klebsormidium</taxon>
    </lineage>
</organism>
<dbReference type="Pfam" id="PF25597">
    <property type="entry name" value="SH3_retrovirus"/>
    <property type="match status" value="1"/>
</dbReference>
<dbReference type="Proteomes" id="UP000054558">
    <property type="component" value="Unassembled WGS sequence"/>
</dbReference>